<gene>
    <name evidence="7" type="ORF">HD595_006584</name>
</gene>
<evidence type="ECO:0000313" key="8">
    <source>
        <dbReference type="Proteomes" id="UP001320766"/>
    </source>
</evidence>
<protein>
    <submittedName>
        <fullName evidence="7">AraC family transcriptional regulator of arabinose operon</fullName>
    </submittedName>
</protein>
<dbReference type="InterPro" id="IPR050204">
    <property type="entry name" value="AraC_XylS_family_regulators"/>
</dbReference>
<sequence length="415" mass="42270">MTADDLSVPAAELIIVGHFDRAPGYVTRRPAGSPSWLVMWTQAGAGLVEQGGASFTAGPGDLVVLASGAAQHYRVAPGAERWRFWWAHFQPRPSWPGWLAPYARAAGCHLVAGVPIALHERLDRAFRRALRDARWLPPADPARRDGTEPAGARQAAPARAGSPAGGGAGSPVGVTGPVAGRSAGDPAIAEVGAALGEAGPVAGWSVGDPAVVRVGAALGDPGGPAGRGAAKGAEEAKTLHGAETPGGAEMERDASGAVAGSAAARELVLGAVEEVLVLATASARRPGDGDNGGGGAGGDGRGGDPRVRRALALIAAEPGAPHSVASLARAVALSPSRFAHLFTSETGAPPMRAVRQARIRHAARLLEATDMDVGQVATASGFVSPFHFSRAFRQEYGLPPRAYRRTRQEADRAGS</sequence>
<dbReference type="Proteomes" id="UP001320766">
    <property type="component" value="Unassembled WGS sequence"/>
</dbReference>
<evidence type="ECO:0000256" key="5">
    <source>
        <dbReference type="SAM" id="MobiDB-lite"/>
    </source>
</evidence>
<dbReference type="PANTHER" id="PTHR46796">
    <property type="entry name" value="HTH-TYPE TRANSCRIPTIONAL ACTIVATOR RHAS-RELATED"/>
    <property type="match status" value="1"/>
</dbReference>
<evidence type="ECO:0000313" key="7">
    <source>
        <dbReference type="EMBL" id="MCP2350462.1"/>
    </source>
</evidence>
<dbReference type="InterPro" id="IPR018062">
    <property type="entry name" value="HTH_AraC-typ_CS"/>
</dbReference>
<dbReference type="PROSITE" id="PS00041">
    <property type="entry name" value="HTH_ARAC_FAMILY_1"/>
    <property type="match status" value="1"/>
</dbReference>
<comment type="caution">
    <text evidence="7">The sequence shown here is derived from an EMBL/GenBank/DDBJ whole genome shotgun (WGS) entry which is preliminary data.</text>
</comment>
<dbReference type="InterPro" id="IPR018060">
    <property type="entry name" value="HTH_AraC"/>
</dbReference>
<dbReference type="InterPro" id="IPR003313">
    <property type="entry name" value="AraC-bd"/>
</dbReference>
<feature type="domain" description="HTH araC/xylS-type" evidence="6">
    <location>
        <begin position="308"/>
        <end position="406"/>
    </location>
</feature>
<feature type="compositionally biased region" description="Gly residues" evidence="5">
    <location>
        <begin position="289"/>
        <end position="300"/>
    </location>
</feature>
<feature type="compositionally biased region" description="Low complexity" evidence="5">
    <location>
        <begin position="149"/>
        <end position="162"/>
    </location>
</feature>
<keyword evidence="8" id="KW-1185">Reference proteome</keyword>
<organism evidence="7 8">
    <name type="scientific">Nonomuraea roseoviolacea subsp. carminata</name>
    <dbReference type="NCBI Taxonomy" id="160689"/>
    <lineage>
        <taxon>Bacteria</taxon>
        <taxon>Bacillati</taxon>
        <taxon>Actinomycetota</taxon>
        <taxon>Actinomycetes</taxon>
        <taxon>Streptosporangiales</taxon>
        <taxon>Streptosporangiaceae</taxon>
        <taxon>Nonomuraea</taxon>
    </lineage>
</organism>
<dbReference type="InterPro" id="IPR020449">
    <property type="entry name" value="Tscrpt_reg_AraC-type_HTH"/>
</dbReference>
<dbReference type="Pfam" id="PF02311">
    <property type="entry name" value="AraC_binding"/>
    <property type="match status" value="1"/>
</dbReference>
<feature type="region of interest" description="Disordered" evidence="5">
    <location>
        <begin position="283"/>
        <end position="305"/>
    </location>
</feature>
<evidence type="ECO:0000259" key="6">
    <source>
        <dbReference type="PROSITE" id="PS01124"/>
    </source>
</evidence>
<dbReference type="EMBL" id="JAMZEC010000001">
    <property type="protein sequence ID" value="MCP2350462.1"/>
    <property type="molecule type" value="Genomic_DNA"/>
</dbReference>
<dbReference type="PROSITE" id="PS01124">
    <property type="entry name" value="HTH_ARAC_FAMILY_2"/>
    <property type="match status" value="1"/>
</dbReference>
<dbReference type="Pfam" id="PF12833">
    <property type="entry name" value="HTH_18"/>
    <property type="match status" value="1"/>
</dbReference>
<dbReference type="InterPro" id="IPR037923">
    <property type="entry name" value="HTH-like"/>
</dbReference>
<evidence type="ECO:0000256" key="3">
    <source>
        <dbReference type="ARBA" id="ARBA00023159"/>
    </source>
</evidence>
<proteinExistence type="predicted"/>
<keyword evidence="1" id="KW-0805">Transcription regulation</keyword>
<keyword evidence="4" id="KW-0804">Transcription</keyword>
<name>A0ABT1K8X4_9ACTN</name>
<reference evidence="7 8" key="1">
    <citation type="submission" date="2022-06" db="EMBL/GenBank/DDBJ databases">
        <title>Sequencing the genomes of 1000 actinobacteria strains.</title>
        <authorList>
            <person name="Klenk H.-P."/>
        </authorList>
    </citation>
    <scope>NUCLEOTIDE SEQUENCE [LARGE SCALE GENOMIC DNA]</scope>
    <source>
        <strain evidence="7 8">DSM 44170</strain>
    </source>
</reference>
<dbReference type="Gene3D" id="2.60.120.280">
    <property type="entry name" value="Regulatory protein AraC"/>
    <property type="match status" value="1"/>
</dbReference>
<feature type="region of interest" description="Disordered" evidence="5">
    <location>
        <begin position="137"/>
        <end position="178"/>
    </location>
</feature>
<keyword evidence="2" id="KW-0238">DNA-binding</keyword>
<dbReference type="RefSeq" id="WP_253775841.1">
    <property type="nucleotide sequence ID" value="NZ_BAAAVE010000045.1"/>
</dbReference>
<dbReference type="Gene3D" id="1.10.10.60">
    <property type="entry name" value="Homeodomain-like"/>
    <property type="match status" value="2"/>
</dbReference>
<dbReference type="InterPro" id="IPR009057">
    <property type="entry name" value="Homeodomain-like_sf"/>
</dbReference>
<keyword evidence="3" id="KW-0010">Activator</keyword>
<accession>A0ABT1K8X4</accession>
<evidence type="ECO:0000256" key="2">
    <source>
        <dbReference type="ARBA" id="ARBA00023125"/>
    </source>
</evidence>
<dbReference type="SMART" id="SM00342">
    <property type="entry name" value="HTH_ARAC"/>
    <property type="match status" value="1"/>
</dbReference>
<feature type="region of interest" description="Disordered" evidence="5">
    <location>
        <begin position="223"/>
        <end position="255"/>
    </location>
</feature>
<dbReference type="SUPFAM" id="SSF51215">
    <property type="entry name" value="Regulatory protein AraC"/>
    <property type="match status" value="1"/>
</dbReference>
<evidence type="ECO:0000256" key="1">
    <source>
        <dbReference type="ARBA" id="ARBA00023015"/>
    </source>
</evidence>
<dbReference type="SUPFAM" id="SSF46689">
    <property type="entry name" value="Homeodomain-like"/>
    <property type="match status" value="2"/>
</dbReference>
<evidence type="ECO:0000256" key="4">
    <source>
        <dbReference type="ARBA" id="ARBA00023163"/>
    </source>
</evidence>
<dbReference type="PRINTS" id="PR00032">
    <property type="entry name" value="HTHARAC"/>
</dbReference>